<evidence type="ECO:0000256" key="11">
    <source>
        <dbReference type="ARBA" id="ARBA00042154"/>
    </source>
</evidence>
<dbReference type="PANTHER" id="PTHR24006">
    <property type="entry name" value="UBIQUITIN CARBOXYL-TERMINAL HYDROLASE"/>
    <property type="match status" value="1"/>
</dbReference>
<feature type="compositionally biased region" description="Low complexity" evidence="14">
    <location>
        <begin position="790"/>
        <end position="800"/>
    </location>
</feature>
<evidence type="ECO:0000256" key="10">
    <source>
        <dbReference type="ARBA" id="ARBA00041300"/>
    </source>
</evidence>
<evidence type="ECO:0000256" key="12">
    <source>
        <dbReference type="ARBA" id="ARBA00042420"/>
    </source>
</evidence>
<organism evidence="16 17">
    <name type="scientific">Oedothorax gibbosus</name>
    <dbReference type="NCBI Taxonomy" id="931172"/>
    <lineage>
        <taxon>Eukaryota</taxon>
        <taxon>Metazoa</taxon>
        <taxon>Ecdysozoa</taxon>
        <taxon>Arthropoda</taxon>
        <taxon>Chelicerata</taxon>
        <taxon>Arachnida</taxon>
        <taxon>Araneae</taxon>
        <taxon>Araneomorphae</taxon>
        <taxon>Entelegynae</taxon>
        <taxon>Araneoidea</taxon>
        <taxon>Linyphiidae</taxon>
        <taxon>Erigoninae</taxon>
        <taxon>Oedothorax</taxon>
    </lineage>
</organism>
<feature type="region of interest" description="Disordered" evidence="14">
    <location>
        <begin position="865"/>
        <end position="989"/>
    </location>
</feature>
<dbReference type="PROSITE" id="PS00972">
    <property type="entry name" value="USP_1"/>
    <property type="match status" value="1"/>
</dbReference>
<feature type="compositionally biased region" description="Polar residues" evidence="14">
    <location>
        <begin position="727"/>
        <end position="747"/>
    </location>
</feature>
<evidence type="ECO:0000256" key="8">
    <source>
        <dbReference type="ARBA" id="ARBA00022807"/>
    </source>
</evidence>
<name>A0AAV6UAC6_9ARAC</name>
<dbReference type="GO" id="GO:0042981">
    <property type="term" value="P:regulation of apoptotic process"/>
    <property type="evidence" value="ECO:0007669"/>
    <property type="project" value="TreeGrafter"/>
</dbReference>
<dbReference type="Gene3D" id="3.90.70.10">
    <property type="entry name" value="Cysteine proteinases"/>
    <property type="match status" value="1"/>
</dbReference>
<evidence type="ECO:0000256" key="5">
    <source>
        <dbReference type="ARBA" id="ARBA00022670"/>
    </source>
</evidence>
<evidence type="ECO:0000256" key="3">
    <source>
        <dbReference type="ARBA" id="ARBA00009085"/>
    </source>
</evidence>
<evidence type="ECO:0000313" key="16">
    <source>
        <dbReference type="EMBL" id="KAG8181084.1"/>
    </source>
</evidence>
<dbReference type="InterPro" id="IPR001394">
    <property type="entry name" value="Peptidase_C19_UCH"/>
</dbReference>
<proteinExistence type="inferred from homology"/>
<feature type="compositionally biased region" description="Basic and acidic residues" evidence="14">
    <location>
        <begin position="950"/>
        <end position="971"/>
    </location>
</feature>
<dbReference type="GO" id="GO:0005829">
    <property type="term" value="C:cytosol"/>
    <property type="evidence" value="ECO:0007669"/>
    <property type="project" value="TreeGrafter"/>
</dbReference>
<evidence type="ECO:0000313" key="17">
    <source>
        <dbReference type="Proteomes" id="UP000827092"/>
    </source>
</evidence>
<feature type="compositionally biased region" description="Polar residues" evidence="14">
    <location>
        <begin position="972"/>
        <end position="981"/>
    </location>
</feature>
<keyword evidence="5" id="KW-0645">Protease</keyword>
<protein>
    <recommendedName>
        <fullName evidence="9">Ubiquitin carboxyl-terminal hydrolase 36</fullName>
        <ecNumber evidence="4">3.4.19.12</ecNumber>
    </recommendedName>
    <alternativeName>
        <fullName evidence="12">Deubiquitinating enzyme 36</fullName>
    </alternativeName>
    <alternativeName>
        <fullName evidence="11">Protein scrawny</fullName>
    </alternativeName>
    <alternativeName>
        <fullName evidence="10">Ubiquitin thioesterase 36</fullName>
    </alternativeName>
    <alternativeName>
        <fullName evidence="13">Ubiquitin-specific-processing protease 36</fullName>
    </alternativeName>
</protein>
<dbReference type="InterPro" id="IPR018200">
    <property type="entry name" value="USP_CS"/>
</dbReference>
<evidence type="ECO:0000256" key="2">
    <source>
        <dbReference type="ARBA" id="ARBA00004604"/>
    </source>
</evidence>
<feature type="region of interest" description="Disordered" evidence="14">
    <location>
        <begin position="572"/>
        <end position="632"/>
    </location>
</feature>
<feature type="region of interest" description="Disordered" evidence="14">
    <location>
        <begin position="707"/>
        <end position="749"/>
    </location>
</feature>
<dbReference type="GO" id="GO:0006508">
    <property type="term" value="P:proteolysis"/>
    <property type="evidence" value="ECO:0007669"/>
    <property type="project" value="UniProtKB-KW"/>
</dbReference>
<comment type="subcellular location">
    <subcellularLocation>
        <location evidence="2">Nucleus</location>
        <location evidence="2">Nucleolus</location>
    </subcellularLocation>
</comment>
<dbReference type="EMBL" id="JAFNEN010000536">
    <property type="protein sequence ID" value="KAG8181084.1"/>
    <property type="molecule type" value="Genomic_DNA"/>
</dbReference>
<comment type="similarity">
    <text evidence="3">Belongs to the peptidase C19 family.</text>
</comment>
<dbReference type="GO" id="GO:0005730">
    <property type="term" value="C:nucleolus"/>
    <property type="evidence" value="ECO:0007669"/>
    <property type="project" value="UniProtKB-SubCell"/>
</dbReference>
<feature type="region of interest" description="Disordered" evidence="14">
    <location>
        <begin position="769"/>
        <end position="824"/>
    </location>
</feature>
<dbReference type="SUPFAM" id="SSF54001">
    <property type="entry name" value="Cysteine proteinases"/>
    <property type="match status" value="1"/>
</dbReference>
<dbReference type="EC" id="3.4.19.12" evidence="4"/>
<evidence type="ECO:0000256" key="13">
    <source>
        <dbReference type="ARBA" id="ARBA00043009"/>
    </source>
</evidence>
<feature type="domain" description="USP" evidence="15">
    <location>
        <begin position="153"/>
        <end position="466"/>
    </location>
</feature>
<dbReference type="InterPro" id="IPR028889">
    <property type="entry name" value="USP"/>
</dbReference>
<evidence type="ECO:0000259" key="15">
    <source>
        <dbReference type="PROSITE" id="PS50235"/>
    </source>
</evidence>
<feature type="compositionally biased region" description="Basic residues" evidence="14">
    <location>
        <begin position="1091"/>
        <end position="1114"/>
    </location>
</feature>
<feature type="compositionally biased region" description="Basic and acidic residues" evidence="14">
    <location>
        <begin position="921"/>
        <end position="943"/>
    </location>
</feature>
<dbReference type="GO" id="GO:0004843">
    <property type="term" value="F:cysteine-type deubiquitinase activity"/>
    <property type="evidence" value="ECO:0007669"/>
    <property type="project" value="UniProtKB-EC"/>
</dbReference>
<evidence type="ECO:0000256" key="14">
    <source>
        <dbReference type="SAM" id="MobiDB-lite"/>
    </source>
</evidence>
<feature type="compositionally biased region" description="Basic and acidic residues" evidence="14">
    <location>
        <begin position="865"/>
        <end position="899"/>
    </location>
</feature>
<keyword evidence="17" id="KW-1185">Reference proteome</keyword>
<dbReference type="Pfam" id="PF00443">
    <property type="entry name" value="UCH"/>
    <property type="match status" value="1"/>
</dbReference>
<keyword evidence="7" id="KW-0378">Hydrolase</keyword>
<dbReference type="GO" id="GO:0016579">
    <property type="term" value="P:protein deubiquitination"/>
    <property type="evidence" value="ECO:0007669"/>
    <property type="project" value="InterPro"/>
</dbReference>
<comment type="catalytic activity">
    <reaction evidence="1">
        <text>Thiol-dependent hydrolysis of ester, thioester, amide, peptide and isopeptide bonds formed by the C-terminal Gly of ubiquitin (a 76-residue protein attached to proteins as an intracellular targeting signal).</text>
        <dbReference type="EC" id="3.4.19.12"/>
    </reaction>
</comment>
<dbReference type="InterPro" id="IPR038765">
    <property type="entry name" value="Papain-like_cys_pep_sf"/>
</dbReference>
<sequence>MNSTIASNINGTLAAEKKDSLTQKIAIGSRSSLLTDNINFSLTGTKKPSSGSSIPGQFLCRLNISEPHLNGQKKLKNEVDQNRNPFNNSYVTINGNKDITTNGNKVATTNGNKVVTTNGNKEKAAEDGMPIPKVQLYKGKIEVEWKQVYKIGAGLHNLGNTCFMNSVIQCLIYCPPLANYLMLDNDHSSKCQISRGAVNGFCMMCILQEVMRRVIGKQGEVIKPMEFHRRLKSIAKHFIYGRQEDAHEFLRYVIDHLWKSCLPQNSNCAKLDPASKETTVVNQIFGGYHRSQVTCLRCKEKSNTYDHFMDFILDIKQNVMSLQKALEKYTHPELLDQENSYKCPKCKMKVTAQKKFTVYKPPNVATFQLKRFDYIRSFSGKITKPINYPERLNLRPYMSESKGDPVWYRLNAVLVHSGSSCHSGHYYCYVRNSNGNWYIMDDSKVTPVKLSTVLDQCAYVLFYIKSETPQGPTFKKCFDNRDSILKGSITAGTYKKIPDTPLKSSPLAERNQVKASSPTIKPQLCSPVNGSKKFPVVLNGNRDRITFEVRASMPTIQDIHKSAVLLTPSKNPKQSDFALEKSNKQNGLVPYVKDSSESSDENENSEVPVLKTTSREGLSENTKPNGAIFLTTKGSNEKSDKIEIKRNLSKPFMKLSKFSPVMTNGASKISPALVGSFKSKMNSSYHSNSSPTPPKVIATGSWTVTEAPASPSAGSTCSSNSVTSTSDWHVTSTDPHVDTPVNSSVSKPNGVGGGCSSFSNISIYSSPKQTHKTFHPSKSQEDNEISSCGDLSDSVYSIDSSSKKSDFRSEQSQPEQTFLEDRKPSGKYSFLKRKYIDYIPKNDSHSPESKLHKDRFNCLPKKAKYSEECTESDSKQGLKLISEDDKSRISKHEDLKHSEYSSFSKKNKYSEEGPESPSKNSESKSTKDKKRSKESERKHRDSDTSPEYVWVEKTKDNIESNHQSPVKEKISKYTSPANTPMKTERKHDVVSELTKNSQFFYGASVPTWNGEKHYKESPHSQTEKRKPFEDYEDEYDRGKTRKYRPKDRYQHYYKHKDSFQDYSERTFHSKHNGNFNYGRHNHYSKPYDSHHKWKHNRSFDHQRHRNHFRPNFRR</sequence>
<reference evidence="16 17" key="1">
    <citation type="journal article" date="2022" name="Nat. Ecol. Evol.">
        <title>A masculinizing supergene underlies an exaggerated male reproductive morph in a spider.</title>
        <authorList>
            <person name="Hendrickx F."/>
            <person name="De Corte Z."/>
            <person name="Sonet G."/>
            <person name="Van Belleghem S.M."/>
            <person name="Kostlbacher S."/>
            <person name="Vangestel C."/>
        </authorList>
    </citation>
    <scope>NUCLEOTIDE SEQUENCE [LARGE SCALE GENOMIC DNA]</scope>
    <source>
        <strain evidence="16">W744_W776</strain>
    </source>
</reference>
<dbReference type="PANTHER" id="PTHR24006:SF758">
    <property type="entry name" value="UBIQUITIN CARBOXYL-TERMINAL HYDROLASE 36"/>
    <property type="match status" value="1"/>
</dbReference>
<keyword evidence="6" id="KW-0833">Ubl conjugation pathway</keyword>
<feature type="compositionally biased region" description="Low complexity" evidence="14">
    <location>
        <begin position="712"/>
        <end position="726"/>
    </location>
</feature>
<dbReference type="PROSITE" id="PS50235">
    <property type="entry name" value="USP_3"/>
    <property type="match status" value="1"/>
</dbReference>
<dbReference type="InterPro" id="IPR050164">
    <property type="entry name" value="Peptidase_C19"/>
</dbReference>
<gene>
    <name evidence="16" type="ORF">JTE90_016597</name>
</gene>
<evidence type="ECO:0000256" key="6">
    <source>
        <dbReference type="ARBA" id="ARBA00022786"/>
    </source>
</evidence>
<feature type="region of interest" description="Disordered" evidence="14">
    <location>
        <begin position="1076"/>
        <end position="1114"/>
    </location>
</feature>
<evidence type="ECO:0000256" key="7">
    <source>
        <dbReference type="ARBA" id="ARBA00022801"/>
    </source>
</evidence>
<feature type="region of interest" description="Disordered" evidence="14">
    <location>
        <begin position="1012"/>
        <end position="1051"/>
    </location>
</feature>
<dbReference type="FunFam" id="3.90.70.10:FF:000119">
    <property type="entry name" value="Ubiquitin specific peptidase 36"/>
    <property type="match status" value="1"/>
</dbReference>
<feature type="compositionally biased region" description="Basic and acidic residues" evidence="14">
    <location>
        <begin position="1012"/>
        <end position="1029"/>
    </location>
</feature>
<dbReference type="PROSITE" id="PS00973">
    <property type="entry name" value="USP_2"/>
    <property type="match status" value="1"/>
</dbReference>
<comment type="caution">
    <text evidence="16">The sequence shown here is derived from an EMBL/GenBank/DDBJ whole genome shotgun (WGS) entry which is preliminary data.</text>
</comment>
<evidence type="ECO:0000256" key="1">
    <source>
        <dbReference type="ARBA" id="ARBA00000707"/>
    </source>
</evidence>
<accession>A0AAV6UAC6</accession>
<evidence type="ECO:0000256" key="4">
    <source>
        <dbReference type="ARBA" id="ARBA00012759"/>
    </source>
</evidence>
<keyword evidence="8" id="KW-0788">Thiol protease</keyword>
<dbReference type="AlphaFoldDB" id="A0AAV6UAC6"/>
<dbReference type="Proteomes" id="UP000827092">
    <property type="component" value="Unassembled WGS sequence"/>
</dbReference>
<evidence type="ECO:0000256" key="9">
    <source>
        <dbReference type="ARBA" id="ARBA00039432"/>
    </source>
</evidence>
<dbReference type="CDD" id="cd02661">
    <property type="entry name" value="Peptidase_C19E"/>
    <property type="match status" value="1"/>
</dbReference>